<dbReference type="EMBL" id="JACJTQ010000010">
    <property type="protein sequence ID" value="MBD2691881.1"/>
    <property type="molecule type" value="Genomic_DNA"/>
</dbReference>
<reference evidence="2 3" key="1">
    <citation type="journal article" date="2020" name="ISME J.">
        <title>Comparative genomics reveals insights into cyanobacterial evolution and habitat adaptation.</title>
        <authorList>
            <person name="Chen M.Y."/>
            <person name="Teng W.K."/>
            <person name="Zhao L."/>
            <person name="Hu C.X."/>
            <person name="Zhou Y.K."/>
            <person name="Han B.P."/>
            <person name="Song L.R."/>
            <person name="Shu W.S."/>
        </authorList>
    </citation>
    <scope>NUCLEOTIDE SEQUENCE [LARGE SCALE GENOMIC DNA]</scope>
    <source>
        <strain evidence="2 3">FACHB-362</strain>
    </source>
</reference>
<feature type="domain" description="Filamentous haemagglutinin FhaB/tRNA nuclease CdiA-like TPS" evidence="1">
    <location>
        <begin position="38"/>
        <end position="151"/>
    </location>
</feature>
<dbReference type="InterPro" id="IPR008638">
    <property type="entry name" value="FhaB/CdiA-like_TPS"/>
</dbReference>
<dbReference type="Proteomes" id="UP000660381">
    <property type="component" value="Unassembled WGS sequence"/>
</dbReference>
<keyword evidence="3" id="KW-1185">Reference proteome</keyword>
<evidence type="ECO:0000259" key="1">
    <source>
        <dbReference type="SMART" id="SM00912"/>
    </source>
</evidence>
<evidence type="ECO:0000313" key="2">
    <source>
        <dbReference type="EMBL" id="MBD2691881.1"/>
    </source>
</evidence>
<dbReference type="SUPFAM" id="SSF51126">
    <property type="entry name" value="Pectin lyase-like"/>
    <property type="match status" value="4"/>
</dbReference>
<sequence>MKHQKQQKFEQLVTTTLLIIAGIFTSTNSRVLAQLKPDNTLGSENSVVNKINEFKDLINGGAARGTNLFHSFEKFNVGENRSVYFANPVNIKNILTRVTGGNASNIFGKLGVEGTANLFLINPNGIVFGNHASLDIRGSFTATTADSIKLGENGLFSATAPATSNLLTVQPGALFMNALRNQQATINNQGNLTVANGKKLTLFGANVTNTGTLTAAGTIQLTGAENLKVRGNIDTSTLLLKTKNFTIAENNHATIDKTTLAGLSGNTNLIFQAINDITINPLNSNSLELANGSGIIKFIADADGNGIGNFQMDIADTIKTPGRSVEIKGVNLTVGDIDTRAKFGGGNITLTAQGDITTQNLYSSLSLSPSTEGDGGNITLTAKGDITTQNLNSFSFSGDGGNITFTAKGDITTQNLNSFSLSGLGTAGNGGNITFTAQGDISTQSLDSYSWSGSGTARTGGNITFTAQGDITAQDLNSSSFSSLGIAGNGGNITLSATGGITTQDLNSSSLSRFKIAGNGGGITLTTNEGNISTQNLYSFSYSGLGIAGNGGGITLSAGGNIGRIRDNEDSQEVPVFSSFSVSKNGNSAQGGNVTLAAKNHITNLEILTLSSSSKSGDVQVKGFGDLSVTNTGIITSKQVTIHIPIFGEIILNVDGVGQSGNVNITSTGNLTFKDSRIDSDTNGSDSAGNVTITSPGTVTFNNSKIASNTSSAGNAGNIQINANNLTLTNASEISASTTGDGKAGDITFNTATLTVANGGKIFATTTGNGDGGAIAVNAPNRVNLGIGVQDFSPILSVETSGAGKAGDIIINTPHLTVSDTARITATATATATNTQGGGSITLNASKINLAGIVGVFAETQGQAPAGTLKLNPYNNQPDLDITLFPNSTISASTIASGNGGDLIITAPENINITGKGKLAVESRGSGDAGNIQITSQNLKITDGVQISASTSGSGQGGNININTNNLTANTGGQLLTATSGNAKAGNINLKVKDNITLDGSETGLFANTETGSTDDSGSIEIDSQTLIIKNGARIAVNSQGSGKGGNISVKAGLLSLDNKAFISAETASNQGGEINLNIQDLLLMRNNSRITATAGTDGAGGDGGNININTPFIVAFPQENSDITANAYEGNGGEINITTNAIFGLKDQPQITIRSDITASSEFGLAGNVQINTPDVDPTSGLTELPGNLVDAESLLGKDICSKEQLAKNSSFTITGKGGLPADSDEYISNSPGIVEWVTRSGKQETTPVVMRQREVNKKEKNINNRVIQQAQGWIISTDGRVILTADVPKVTPQSSSITHPNCHI</sequence>
<accession>A0ABR8J0M9</accession>
<dbReference type="NCBIfam" id="TIGR01901">
    <property type="entry name" value="adhes_NPXG"/>
    <property type="match status" value="1"/>
</dbReference>
<name>A0ABR8J0M9_9NOST</name>
<dbReference type="InterPro" id="IPR012334">
    <property type="entry name" value="Pectin_lyas_fold"/>
</dbReference>
<comment type="caution">
    <text evidence="2">The sequence shown here is derived from an EMBL/GenBank/DDBJ whole genome shotgun (WGS) entry which is preliminary data.</text>
</comment>
<organism evidence="2 3">
    <name type="scientific">Anabaena catenula FACHB-362</name>
    <dbReference type="NCBI Taxonomy" id="2692877"/>
    <lineage>
        <taxon>Bacteria</taxon>
        <taxon>Bacillati</taxon>
        <taxon>Cyanobacteriota</taxon>
        <taxon>Cyanophyceae</taxon>
        <taxon>Nostocales</taxon>
        <taxon>Nostocaceae</taxon>
        <taxon>Anabaena</taxon>
    </lineage>
</organism>
<gene>
    <name evidence="2" type="ORF">H6G68_08955</name>
</gene>
<protein>
    <submittedName>
        <fullName evidence="2">Filamentous hemagglutinin N-terminal domain-containing protein</fullName>
    </submittedName>
</protein>
<evidence type="ECO:0000313" key="3">
    <source>
        <dbReference type="Proteomes" id="UP000660381"/>
    </source>
</evidence>
<dbReference type="SMART" id="SM00912">
    <property type="entry name" value="Haemagg_act"/>
    <property type="match status" value="1"/>
</dbReference>
<dbReference type="Pfam" id="PF05860">
    <property type="entry name" value="TPS"/>
    <property type="match status" value="1"/>
</dbReference>
<dbReference type="RefSeq" id="WP_190906317.1">
    <property type="nucleotide sequence ID" value="NZ_JACJTQ010000010.1"/>
</dbReference>
<dbReference type="Gene3D" id="2.160.20.10">
    <property type="entry name" value="Single-stranded right-handed beta-helix, Pectin lyase-like"/>
    <property type="match status" value="3"/>
</dbReference>
<dbReference type="InterPro" id="IPR011050">
    <property type="entry name" value="Pectin_lyase_fold/virulence"/>
</dbReference>
<proteinExistence type="predicted"/>